<dbReference type="PANTHER" id="PTHR42905:SF16">
    <property type="entry name" value="CARBOXYPHOSPHONOENOLPYRUVATE PHOSPHONOMUTASE-LIKE PROTEIN (AFU_ORTHOLOGUE AFUA_5G07230)"/>
    <property type="match status" value="1"/>
</dbReference>
<dbReference type="KEGG" id="meme:HYG87_05585"/>
<dbReference type="OrthoDB" id="9667at2157"/>
<keyword evidence="1" id="KW-0456">Lyase</keyword>
<reference evidence="1" key="1">
    <citation type="submission" date="2020-07" db="EMBL/GenBank/DDBJ databases">
        <title>Methanobacterium. sp. MethCan genome.</title>
        <authorList>
            <person name="Postec A."/>
            <person name="Quemeneur M."/>
        </authorList>
    </citation>
    <scope>NUCLEOTIDE SEQUENCE</scope>
    <source>
        <strain evidence="1">MethCAN</strain>
    </source>
</reference>
<evidence type="ECO:0000313" key="1">
    <source>
        <dbReference type="EMBL" id="QUH23270.1"/>
    </source>
</evidence>
<dbReference type="GO" id="GO:0016829">
    <property type="term" value="F:lyase activity"/>
    <property type="evidence" value="ECO:0007669"/>
    <property type="project" value="UniProtKB-KW"/>
</dbReference>
<dbReference type="InterPro" id="IPR015813">
    <property type="entry name" value="Pyrv/PenolPyrv_kinase-like_dom"/>
</dbReference>
<accession>A0A8T8K8S3</accession>
<sequence>MDRNELKKLLNSGKTLIMPDAYDAISAKLIEKSGFKAVQCSGFSFSTVAGYKKESEMTLDENLEWTRCIVNAVNIPVMADAEDGYGGPEKVIETVNRFIRVGVSGLNIEDQIPDFNYPLTLVDEELMIKKIKIARETSIALDFPEFIINGRTDALKSTENRNKGLKTAINRANKYLEAGADLAFIPYVETLDEVKKIKSEVEGPVSIAAGMNYNINQFSIGDLVECGVERVSLPTLLLFSSLQAIQKSLKYLKKDQLLEFVKTDWIYPYSDLNKLWES</sequence>
<dbReference type="Proteomes" id="UP000681041">
    <property type="component" value="Chromosome"/>
</dbReference>
<dbReference type="Gene3D" id="3.20.20.60">
    <property type="entry name" value="Phosphoenolpyruvate-binding domains"/>
    <property type="match status" value="1"/>
</dbReference>
<dbReference type="EMBL" id="CP058560">
    <property type="protein sequence ID" value="QUH23270.1"/>
    <property type="molecule type" value="Genomic_DNA"/>
</dbReference>
<dbReference type="InterPro" id="IPR039556">
    <property type="entry name" value="ICL/PEPM"/>
</dbReference>
<name>A0A8T8K8S3_9EURY</name>
<dbReference type="PANTHER" id="PTHR42905">
    <property type="entry name" value="PHOSPHOENOLPYRUVATE CARBOXYLASE"/>
    <property type="match status" value="1"/>
</dbReference>
<dbReference type="RefSeq" id="WP_211532226.1">
    <property type="nucleotide sequence ID" value="NZ_CP058560.1"/>
</dbReference>
<dbReference type="Pfam" id="PF13714">
    <property type="entry name" value="PEP_mutase"/>
    <property type="match status" value="1"/>
</dbReference>
<dbReference type="InterPro" id="IPR040442">
    <property type="entry name" value="Pyrv_kinase-like_dom_sf"/>
</dbReference>
<protein>
    <submittedName>
        <fullName evidence="1">Isocitrate lyase/PEP mutase family protein</fullName>
    </submittedName>
</protein>
<proteinExistence type="predicted"/>
<gene>
    <name evidence="1" type="ORF">HYG87_05585</name>
</gene>
<organism evidence="1 2">
    <name type="scientific">Methanobacterium alkalithermotolerans</name>
    <dbReference type="NCBI Taxonomy" id="2731220"/>
    <lineage>
        <taxon>Archaea</taxon>
        <taxon>Methanobacteriati</taxon>
        <taxon>Methanobacteriota</taxon>
        <taxon>Methanomada group</taxon>
        <taxon>Methanobacteria</taxon>
        <taxon>Methanobacteriales</taxon>
        <taxon>Methanobacteriaceae</taxon>
        <taxon>Methanobacterium</taxon>
    </lineage>
</organism>
<dbReference type="SUPFAM" id="SSF51621">
    <property type="entry name" value="Phosphoenolpyruvate/pyruvate domain"/>
    <property type="match status" value="1"/>
</dbReference>
<dbReference type="CDD" id="cd00377">
    <property type="entry name" value="ICL_PEPM"/>
    <property type="match status" value="1"/>
</dbReference>
<keyword evidence="2" id="KW-1185">Reference proteome</keyword>
<dbReference type="GeneID" id="64820216"/>
<evidence type="ECO:0000313" key="2">
    <source>
        <dbReference type="Proteomes" id="UP000681041"/>
    </source>
</evidence>
<dbReference type="AlphaFoldDB" id="A0A8T8K8S3"/>